<dbReference type="EMBL" id="WJXW01000004">
    <property type="protein sequence ID" value="KAF9737504.1"/>
    <property type="molecule type" value="Genomic_DNA"/>
</dbReference>
<accession>A0A9P6GLA7</accession>
<proteinExistence type="predicted"/>
<gene>
    <name evidence="2" type="ORF">PMIN01_05283</name>
</gene>
<protein>
    <submittedName>
        <fullName evidence="2">Uncharacterized protein</fullName>
    </submittedName>
</protein>
<dbReference type="Proteomes" id="UP000756921">
    <property type="component" value="Unassembled WGS sequence"/>
</dbReference>
<evidence type="ECO:0000256" key="1">
    <source>
        <dbReference type="SAM" id="SignalP"/>
    </source>
</evidence>
<organism evidence="2 3">
    <name type="scientific">Paraphaeosphaeria minitans</name>
    <dbReference type="NCBI Taxonomy" id="565426"/>
    <lineage>
        <taxon>Eukaryota</taxon>
        <taxon>Fungi</taxon>
        <taxon>Dikarya</taxon>
        <taxon>Ascomycota</taxon>
        <taxon>Pezizomycotina</taxon>
        <taxon>Dothideomycetes</taxon>
        <taxon>Pleosporomycetidae</taxon>
        <taxon>Pleosporales</taxon>
        <taxon>Massarineae</taxon>
        <taxon>Didymosphaeriaceae</taxon>
        <taxon>Paraphaeosphaeria</taxon>
    </lineage>
</organism>
<reference evidence="2" key="1">
    <citation type="journal article" date="2020" name="Mol. Plant Microbe Interact.">
        <title>Genome Sequence of the Biocontrol Agent Coniothyrium minitans strain Conio (IMI 134523).</title>
        <authorList>
            <person name="Patel D."/>
            <person name="Shittu T.A."/>
            <person name="Baroncelli R."/>
            <person name="Muthumeenakshi S."/>
            <person name="Osborne T.H."/>
            <person name="Janganan T.K."/>
            <person name="Sreenivasaprasad S."/>
        </authorList>
    </citation>
    <scope>NUCLEOTIDE SEQUENCE</scope>
    <source>
        <strain evidence="2">Conio</strain>
    </source>
</reference>
<dbReference type="AlphaFoldDB" id="A0A9P6GLA7"/>
<dbReference type="OrthoDB" id="5119120at2759"/>
<evidence type="ECO:0000313" key="2">
    <source>
        <dbReference type="EMBL" id="KAF9737504.1"/>
    </source>
</evidence>
<feature type="signal peptide" evidence="1">
    <location>
        <begin position="1"/>
        <end position="26"/>
    </location>
</feature>
<keyword evidence="3" id="KW-1185">Reference proteome</keyword>
<evidence type="ECO:0000313" key="3">
    <source>
        <dbReference type="Proteomes" id="UP000756921"/>
    </source>
</evidence>
<comment type="caution">
    <text evidence="2">The sequence shown here is derived from an EMBL/GenBank/DDBJ whole genome shotgun (WGS) entry which is preliminary data.</text>
</comment>
<keyword evidence="1" id="KW-0732">Signal</keyword>
<feature type="chain" id="PRO_5040226158" evidence="1">
    <location>
        <begin position="27"/>
        <end position="293"/>
    </location>
</feature>
<sequence length="293" mass="32872">MLFFRCALLHLVVGLLWPVFLPGVSALGSAGSIEIAGPFYRVYRISIAVWGANQRKMFPHLIGRGTHKDGGANALEVVNHLYNIDLPASMFSGIDLDNPGVKDLATILHNARWPDPSNEKHKIVKNILLQRVFEGFSNEPNNVYPKIIGQLVSIFEQASRKAAEEGDFHGKVEKHKFPILDALEKINELRTSDMLSNQKGTSGLVKDFAKMFPGAKLVLTQTPFAWDETQKISVIDLEETIKQSPAGTLPSAKELRRRIRNYGKDYKDSSTSKGHLRMIGYWKGFLLTVKRWC</sequence>
<name>A0A9P6GLA7_9PLEO</name>